<name>A0ABT8C7G0_9BACT</name>
<proteinExistence type="predicted"/>
<evidence type="ECO:0000313" key="2">
    <source>
        <dbReference type="Proteomes" id="UP001236663"/>
    </source>
</evidence>
<dbReference type="RefSeq" id="WP_163386490.1">
    <property type="nucleotide sequence ID" value="NZ_JAUFQS010000012.1"/>
</dbReference>
<comment type="caution">
    <text evidence="1">The sequence shown here is derived from an EMBL/GenBank/DDBJ whole genome shotgun (WGS) entry which is preliminary data.</text>
</comment>
<protein>
    <submittedName>
        <fullName evidence="1">Uncharacterized protein</fullName>
    </submittedName>
</protein>
<sequence>MNYPRLNSQLRRILRTVKDRSQFTEALMLLKRSETEAKEAEAVQTEKQIDVRTREVENKVRSLRIWMSPYLSYEASGTSKQSILNSQAGEPLILPDEMVIQTLFSGESLLEMAHGANENVTLFISLGAVEVSIAVPGTAAGATGQYKLSFQMHFSHGEDATRKFYFTGYFEDKDANGAVIPIPIPAGIQEIDTTSFKVFDIKYEGASPTTTCKIVYLQLHRYYAPPPSTGT</sequence>
<accession>A0ABT8C7G0</accession>
<evidence type="ECO:0000313" key="1">
    <source>
        <dbReference type="EMBL" id="MDN3688705.1"/>
    </source>
</evidence>
<gene>
    <name evidence="1" type="ORF">QWZ15_12755</name>
</gene>
<keyword evidence="2" id="KW-1185">Reference proteome</keyword>
<reference evidence="2" key="1">
    <citation type="journal article" date="2019" name="Int. J. Syst. Evol. Microbiol.">
        <title>The Global Catalogue of Microorganisms (GCM) 10K type strain sequencing project: providing services to taxonomists for standard genome sequencing and annotation.</title>
        <authorList>
            <consortium name="The Broad Institute Genomics Platform"/>
            <consortium name="The Broad Institute Genome Sequencing Center for Infectious Disease"/>
            <person name="Wu L."/>
            <person name="Ma J."/>
        </authorList>
    </citation>
    <scope>NUCLEOTIDE SEQUENCE [LARGE SCALE GENOMIC DNA]</scope>
    <source>
        <strain evidence="2">CECT 7706</strain>
    </source>
</reference>
<organism evidence="1 2">
    <name type="scientific">Cyclobacterium jeungdonense</name>
    <dbReference type="NCBI Taxonomy" id="708087"/>
    <lineage>
        <taxon>Bacteria</taxon>
        <taxon>Pseudomonadati</taxon>
        <taxon>Bacteroidota</taxon>
        <taxon>Cytophagia</taxon>
        <taxon>Cytophagales</taxon>
        <taxon>Cyclobacteriaceae</taxon>
        <taxon>Cyclobacterium</taxon>
    </lineage>
</organism>
<dbReference type="Proteomes" id="UP001236663">
    <property type="component" value="Unassembled WGS sequence"/>
</dbReference>
<dbReference type="EMBL" id="JAUFQS010000012">
    <property type="protein sequence ID" value="MDN3688705.1"/>
    <property type="molecule type" value="Genomic_DNA"/>
</dbReference>